<dbReference type="Proteomes" id="UP000249886">
    <property type="component" value="Unassembled WGS sequence"/>
</dbReference>
<name>A0A6H9XID7_9CORY</name>
<protein>
    <submittedName>
        <fullName evidence="2">Uncharacterized protein</fullName>
    </submittedName>
</protein>
<dbReference type="AlphaFoldDB" id="A0A6H9XID7"/>
<dbReference type="EMBL" id="UARK01000001">
    <property type="protein sequence ID" value="SPW23979.1"/>
    <property type="molecule type" value="Genomic_DNA"/>
</dbReference>
<dbReference type="RefSeq" id="WP_005519869.1">
    <property type="nucleotide sequence ID" value="NZ_CAJPQJ010000029.1"/>
</dbReference>
<keyword evidence="1" id="KW-0175">Coiled coil</keyword>
<evidence type="ECO:0000313" key="2">
    <source>
        <dbReference type="EMBL" id="SPW23979.1"/>
    </source>
</evidence>
<proteinExistence type="predicted"/>
<accession>A0A6H9XID7</accession>
<comment type="caution">
    <text evidence="2">The sequence shown here is derived from an EMBL/GenBank/DDBJ whole genome shotgun (WGS) entry which is preliminary data.</text>
</comment>
<dbReference type="GeneID" id="84573226"/>
<evidence type="ECO:0000313" key="3">
    <source>
        <dbReference type="Proteomes" id="UP000249886"/>
    </source>
</evidence>
<evidence type="ECO:0000256" key="1">
    <source>
        <dbReference type="SAM" id="Coils"/>
    </source>
</evidence>
<reference evidence="2 3" key="1">
    <citation type="submission" date="2018-06" db="EMBL/GenBank/DDBJ databases">
        <authorList>
            <consortium name="Pathogen Informatics"/>
            <person name="Doyle S."/>
        </authorList>
    </citation>
    <scope>NUCLEOTIDE SEQUENCE [LARGE SCALE GENOMIC DNA]</scope>
    <source>
        <strain evidence="2 3">NCTC10254</strain>
    </source>
</reference>
<feature type="coiled-coil region" evidence="1">
    <location>
        <begin position="87"/>
        <end position="146"/>
    </location>
</feature>
<gene>
    <name evidence="2" type="ORF">NCTC10254_00343</name>
</gene>
<sequence length="206" mass="23606">MGKRNYTSEQSWPKHPKKTVNELFDVAKLHGWTLIEETNHNAFRLTCPAGCCSFRVFSTGRAQENVLKSKRKDIVRCPHSKFADSTVREVTQSLDNLEQLINATNIQMKLTETEKAFDSAQLDTELDELLSKVEDLEESLTSILKKLPTNRARICTANISEMSQAANDESRNVRSLLKPLSRDRQDVKQCWERLRKLNSQLRSLPS</sequence>
<organism evidence="2 3">
    <name type="scientific">Corynebacterium matruchotii</name>
    <dbReference type="NCBI Taxonomy" id="43768"/>
    <lineage>
        <taxon>Bacteria</taxon>
        <taxon>Bacillati</taxon>
        <taxon>Actinomycetota</taxon>
        <taxon>Actinomycetes</taxon>
        <taxon>Mycobacteriales</taxon>
        <taxon>Corynebacteriaceae</taxon>
        <taxon>Corynebacterium</taxon>
    </lineage>
</organism>